<dbReference type="Proteomes" id="UP000194236">
    <property type="component" value="Unassembled WGS sequence"/>
</dbReference>
<keyword evidence="2" id="KW-1185">Reference proteome</keyword>
<accession>A0A1Y3B9A6</accession>
<evidence type="ECO:0000313" key="2">
    <source>
        <dbReference type="Proteomes" id="UP000194236"/>
    </source>
</evidence>
<proteinExistence type="predicted"/>
<comment type="caution">
    <text evidence="1">The sequence shown here is derived from an EMBL/GenBank/DDBJ whole genome shotgun (WGS) entry which is preliminary data.</text>
</comment>
<reference evidence="1 2" key="1">
    <citation type="submission" date="2017-03" db="EMBL/GenBank/DDBJ databases">
        <title>Genome Survey of Euroglyphus maynei.</title>
        <authorList>
            <person name="Arlian L.G."/>
            <person name="Morgan M.S."/>
            <person name="Rider S.D."/>
        </authorList>
    </citation>
    <scope>NUCLEOTIDE SEQUENCE [LARGE SCALE GENOMIC DNA]</scope>
    <source>
        <strain evidence="1">Arlian Lab</strain>
        <tissue evidence="1">Whole body</tissue>
    </source>
</reference>
<gene>
    <name evidence="1" type="ORF">BLA29_009630</name>
</gene>
<dbReference type="EMBL" id="MUJZ01032415">
    <property type="protein sequence ID" value="OTF77460.1"/>
    <property type="molecule type" value="Genomic_DNA"/>
</dbReference>
<name>A0A1Y3B9A6_EURMA</name>
<dbReference type="Gene3D" id="2.60.40.10">
    <property type="entry name" value="Immunoglobulins"/>
    <property type="match status" value="1"/>
</dbReference>
<dbReference type="InterPro" id="IPR013783">
    <property type="entry name" value="Ig-like_fold"/>
</dbReference>
<evidence type="ECO:0000313" key="1">
    <source>
        <dbReference type="EMBL" id="OTF77460.1"/>
    </source>
</evidence>
<protein>
    <submittedName>
        <fullName evidence="1">Uncharacterized protein</fullName>
    </submittedName>
</protein>
<organism evidence="1 2">
    <name type="scientific">Euroglyphus maynei</name>
    <name type="common">Mayne's house dust mite</name>
    <dbReference type="NCBI Taxonomy" id="6958"/>
    <lineage>
        <taxon>Eukaryota</taxon>
        <taxon>Metazoa</taxon>
        <taxon>Ecdysozoa</taxon>
        <taxon>Arthropoda</taxon>
        <taxon>Chelicerata</taxon>
        <taxon>Arachnida</taxon>
        <taxon>Acari</taxon>
        <taxon>Acariformes</taxon>
        <taxon>Sarcoptiformes</taxon>
        <taxon>Astigmata</taxon>
        <taxon>Psoroptidia</taxon>
        <taxon>Analgoidea</taxon>
        <taxon>Pyroglyphidae</taxon>
        <taxon>Pyroglyphinae</taxon>
        <taxon>Euroglyphus</taxon>
    </lineage>
</organism>
<sequence length="69" mass="8197">MVYKEKRSYHHHDDDDIEIDLEITRSDVEEHKNSGYTNPYQCWCTAYGGHHQIMSRKASNVSPHTHHLF</sequence>
<dbReference type="AlphaFoldDB" id="A0A1Y3B9A6"/>